<evidence type="ECO:0000259" key="11">
    <source>
        <dbReference type="PROSITE" id="PS50880"/>
    </source>
</evidence>
<evidence type="ECO:0000256" key="2">
    <source>
        <dbReference type="ARBA" id="ARBA00001946"/>
    </source>
</evidence>
<evidence type="ECO:0000256" key="3">
    <source>
        <dbReference type="ARBA" id="ARBA00009446"/>
    </source>
</evidence>
<comment type="cofactor">
    <cofactor evidence="2">
        <name>Mg(2+)</name>
        <dbReference type="ChEBI" id="CHEBI:18420"/>
    </cofactor>
</comment>
<keyword evidence="7 10" id="KW-0799">Topoisomerase</keyword>
<dbReference type="PROSITE" id="PS52039">
    <property type="entry name" value="TOPO_IA_2"/>
    <property type="match status" value="1"/>
</dbReference>
<dbReference type="EC" id="5.6.2.1" evidence="4 10"/>
<keyword evidence="5" id="KW-0479">Metal-binding</keyword>
<name>A0A1C3L0H4_PLAMA</name>
<feature type="domain" description="Topo IA-type catalytic" evidence="12">
    <location>
        <begin position="167"/>
        <end position="611"/>
    </location>
</feature>
<accession>A0A1C3L0H4</accession>
<organism evidence="13 14">
    <name type="scientific">Plasmodium malariae</name>
    <dbReference type="NCBI Taxonomy" id="5858"/>
    <lineage>
        <taxon>Eukaryota</taxon>
        <taxon>Sar</taxon>
        <taxon>Alveolata</taxon>
        <taxon>Apicomplexa</taxon>
        <taxon>Aconoidasida</taxon>
        <taxon>Haemosporida</taxon>
        <taxon>Plasmodiidae</taxon>
        <taxon>Plasmodium</taxon>
        <taxon>Plasmodium (Plasmodium)</taxon>
    </lineage>
</organism>
<comment type="similarity">
    <text evidence="3 10">Belongs to the type IA topoisomerase family.</text>
</comment>
<dbReference type="InterPro" id="IPR023405">
    <property type="entry name" value="Topo_IA_core_domain"/>
</dbReference>
<dbReference type="GO" id="GO:0003677">
    <property type="term" value="F:DNA binding"/>
    <property type="evidence" value="ECO:0007669"/>
    <property type="project" value="UniProtKB-KW"/>
</dbReference>
<dbReference type="GO" id="GO:0006265">
    <property type="term" value="P:DNA topological change"/>
    <property type="evidence" value="ECO:0007669"/>
    <property type="project" value="InterPro"/>
</dbReference>
<dbReference type="PROSITE" id="PS50880">
    <property type="entry name" value="TOPRIM"/>
    <property type="match status" value="1"/>
</dbReference>
<dbReference type="Pfam" id="PF01131">
    <property type="entry name" value="Topoisom_bac"/>
    <property type="match status" value="1"/>
</dbReference>
<evidence type="ECO:0000256" key="4">
    <source>
        <dbReference type="ARBA" id="ARBA00012891"/>
    </source>
</evidence>
<dbReference type="Gene3D" id="2.70.20.10">
    <property type="entry name" value="Topoisomerase I, domain 3"/>
    <property type="match status" value="1"/>
</dbReference>
<keyword evidence="9 10" id="KW-0413">Isomerase</keyword>
<dbReference type="Pfam" id="PF01751">
    <property type="entry name" value="Toprim"/>
    <property type="match status" value="1"/>
</dbReference>
<dbReference type="InterPro" id="IPR013497">
    <property type="entry name" value="Topo_IA_cen"/>
</dbReference>
<dbReference type="AlphaFoldDB" id="A0A1C3L0H4"/>
<dbReference type="InterPro" id="IPR013824">
    <property type="entry name" value="Topo_IA_cen_sub1"/>
</dbReference>
<dbReference type="InterPro" id="IPR013825">
    <property type="entry name" value="Topo_IA_cen_sub2"/>
</dbReference>
<evidence type="ECO:0000259" key="12">
    <source>
        <dbReference type="PROSITE" id="PS52039"/>
    </source>
</evidence>
<dbReference type="GO" id="GO:0006310">
    <property type="term" value="P:DNA recombination"/>
    <property type="evidence" value="ECO:0007669"/>
    <property type="project" value="TreeGrafter"/>
</dbReference>
<dbReference type="CDD" id="cd00186">
    <property type="entry name" value="TOP1Ac"/>
    <property type="match status" value="1"/>
</dbReference>
<dbReference type="Gene3D" id="1.10.460.10">
    <property type="entry name" value="Topoisomerase I, domain 2"/>
    <property type="match status" value="1"/>
</dbReference>
<dbReference type="FunFam" id="3.40.50.140:FF:000003">
    <property type="entry name" value="DNA topoisomerase"/>
    <property type="match status" value="1"/>
</dbReference>
<gene>
    <name evidence="13" type="primary">TOP3</name>
    <name evidence="13" type="ORF">PMLGA01_120011000</name>
</gene>
<evidence type="ECO:0000256" key="5">
    <source>
        <dbReference type="ARBA" id="ARBA00022723"/>
    </source>
</evidence>
<dbReference type="Proteomes" id="UP000219799">
    <property type="component" value="Chromosome 12"/>
</dbReference>
<dbReference type="SMART" id="SM00493">
    <property type="entry name" value="TOPRIM"/>
    <property type="match status" value="1"/>
</dbReference>
<dbReference type="GO" id="GO:0005634">
    <property type="term" value="C:nucleus"/>
    <property type="evidence" value="ECO:0007669"/>
    <property type="project" value="TreeGrafter"/>
</dbReference>
<dbReference type="Gene3D" id="1.10.290.10">
    <property type="entry name" value="Topoisomerase I, domain 4"/>
    <property type="match status" value="1"/>
</dbReference>
<sequence>MARIKVLNVAEKPSVASAIADILSKGKQNKKKSYSKYNPVFTFEYKIKNDTWYMYVTSVTGHLTEQKFDDRYKNWNNTDPQELFDAKITIYIEKDKKTIENNLKKYSKDCNMLILWLDCDREGEHICFEVINTCYVTNKKLKIQRAQFSAVTEKDIIHAINNLKYPDRNLAYSVDVRREIDLRMGSIFTRFMTIRYINLVKSETNIISYGPCQFPTLGFVVNRYLDIKHFKCEYYWYIKMQFLCDMDGSSTKRKKKTNTGGSSSTNVVDFTWSRLKMFDHLGVVLIYEKLLENPLCRITNIYENDTKKYKPLPLNTLQMTKLVSKFFHISSKECMSIAEKLYNKGYISYPRTETNYFIDSMNLHKIVLEMKKNNIFGSYAAKLSQNNNFKQPRKGKLNDKAHPPIHPVKNMNKSEKIDEKEWKLYEFICRHFLAVCSDDAIGYNSKVIANIGEEQFFCKGLKIVKKNYLEVYIYEKWNDKIIPSFQVNDQFYPYSLLIEEGITQPPKYLSEYNLLSLMDKFGIGTDATMHEHIENIQKRNYVIKNSKNLFIPTNLGIALILSYKKFKDIGVDLTEPSLRAKMEKDMSLVASGVKEKNEIIRNYIDIMKYIYQEIYNRIDLLDQNIRFYLNSTSVTC</sequence>
<dbReference type="EMBL" id="LT594500">
    <property type="protein sequence ID" value="SBT79952.1"/>
    <property type="molecule type" value="Genomic_DNA"/>
</dbReference>
<keyword evidence="8 10" id="KW-0238">DNA-binding</keyword>
<keyword evidence="6" id="KW-0862">Zinc</keyword>
<dbReference type="InterPro" id="IPR034144">
    <property type="entry name" value="TOPRIM_TopoIII"/>
</dbReference>
<dbReference type="SUPFAM" id="SSF56712">
    <property type="entry name" value="Prokaryotic type I DNA topoisomerase"/>
    <property type="match status" value="1"/>
</dbReference>
<protein>
    <recommendedName>
        <fullName evidence="4 10">DNA topoisomerase</fullName>
        <ecNumber evidence="4 10">5.6.2.1</ecNumber>
    </recommendedName>
</protein>
<dbReference type="GO" id="GO:0003917">
    <property type="term" value="F:DNA topoisomerase type I (single strand cut, ATP-independent) activity"/>
    <property type="evidence" value="ECO:0007669"/>
    <property type="project" value="UniProtKB-EC"/>
</dbReference>
<feature type="domain" description="Toprim" evidence="11">
    <location>
        <begin position="5"/>
        <end position="151"/>
    </location>
</feature>
<dbReference type="InterPro" id="IPR013826">
    <property type="entry name" value="Topo_IA_cen_sub3"/>
</dbReference>
<dbReference type="InterPro" id="IPR000380">
    <property type="entry name" value="Topo_IA"/>
</dbReference>
<dbReference type="VEuPathDB" id="PlasmoDB:PmUG01_12017800"/>
<dbReference type="GO" id="GO:0046872">
    <property type="term" value="F:metal ion binding"/>
    <property type="evidence" value="ECO:0007669"/>
    <property type="project" value="UniProtKB-KW"/>
</dbReference>
<evidence type="ECO:0000256" key="10">
    <source>
        <dbReference type="RuleBase" id="RU362092"/>
    </source>
</evidence>
<evidence type="ECO:0000313" key="13">
    <source>
        <dbReference type="EMBL" id="SBT79952.1"/>
    </source>
</evidence>
<dbReference type="InterPro" id="IPR003602">
    <property type="entry name" value="Topo_IA_DNA-bd_dom"/>
</dbReference>
<dbReference type="Gene3D" id="3.40.50.140">
    <property type="match status" value="1"/>
</dbReference>
<comment type="function">
    <text evidence="10">Introduces a single-strand break via transesterification at a target site in duplex DNA. Releases the supercoiling and torsional tension of DNA introduced during the DNA replication and transcription by transiently cleaving and rejoining one strand of the DNA duplex. The scissile phosphodiester is attacked by the catalytic tyrosine of the enzyme, resulting in the formation of a DNA-(5'-phosphotyrosyl)-enzyme intermediate and the expulsion of a 3'-OH DNA strand.</text>
</comment>
<evidence type="ECO:0000256" key="8">
    <source>
        <dbReference type="ARBA" id="ARBA00023125"/>
    </source>
</evidence>
<evidence type="ECO:0000256" key="6">
    <source>
        <dbReference type="ARBA" id="ARBA00022833"/>
    </source>
</evidence>
<evidence type="ECO:0000313" key="14">
    <source>
        <dbReference type="Proteomes" id="UP000219799"/>
    </source>
</evidence>
<dbReference type="FunFam" id="1.10.290.10:FF:000003">
    <property type="entry name" value="DNA topoisomerase"/>
    <property type="match status" value="1"/>
</dbReference>
<dbReference type="SMART" id="SM00436">
    <property type="entry name" value="TOP1Bc"/>
    <property type="match status" value="1"/>
</dbReference>
<dbReference type="GO" id="GO:0006281">
    <property type="term" value="P:DNA repair"/>
    <property type="evidence" value="ECO:0007669"/>
    <property type="project" value="TreeGrafter"/>
</dbReference>
<dbReference type="PANTHER" id="PTHR11390:SF21">
    <property type="entry name" value="DNA TOPOISOMERASE 3-ALPHA"/>
    <property type="match status" value="1"/>
</dbReference>
<dbReference type="GO" id="GO:0031422">
    <property type="term" value="C:RecQ family helicase-topoisomerase III complex"/>
    <property type="evidence" value="ECO:0007669"/>
    <property type="project" value="TreeGrafter"/>
</dbReference>
<dbReference type="PANTHER" id="PTHR11390">
    <property type="entry name" value="PROKARYOTIC DNA TOPOISOMERASE"/>
    <property type="match status" value="1"/>
</dbReference>
<dbReference type="PRINTS" id="PR00417">
    <property type="entry name" value="PRTPISMRASEI"/>
</dbReference>
<dbReference type="SMART" id="SM00437">
    <property type="entry name" value="TOP1Ac"/>
    <property type="match status" value="1"/>
</dbReference>
<reference evidence="13 14" key="1">
    <citation type="submission" date="2016-06" db="EMBL/GenBank/DDBJ databases">
        <authorList>
            <consortium name="Pathogen Informatics"/>
        </authorList>
    </citation>
    <scope>NUCLEOTIDE SEQUENCE [LARGE SCALE GENOMIC DNA]</scope>
    <source>
        <strain evidence="13">PmlGA01</strain>
    </source>
</reference>
<dbReference type="InterPro" id="IPR003601">
    <property type="entry name" value="Topo_IA_2"/>
</dbReference>
<dbReference type="CDD" id="cd03362">
    <property type="entry name" value="TOPRIM_TopoIA_TopoIII"/>
    <property type="match status" value="1"/>
</dbReference>
<dbReference type="InterPro" id="IPR006171">
    <property type="entry name" value="TOPRIM_dom"/>
</dbReference>
<evidence type="ECO:0000256" key="9">
    <source>
        <dbReference type="ARBA" id="ARBA00023235"/>
    </source>
</evidence>
<proteinExistence type="inferred from homology"/>
<evidence type="ECO:0000256" key="7">
    <source>
        <dbReference type="ARBA" id="ARBA00023029"/>
    </source>
</evidence>
<evidence type="ECO:0000256" key="1">
    <source>
        <dbReference type="ARBA" id="ARBA00000213"/>
    </source>
</evidence>
<comment type="catalytic activity">
    <reaction evidence="1 10">
        <text>ATP-independent breakage of single-stranded DNA, followed by passage and rejoining.</text>
        <dbReference type="EC" id="5.6.2.1"/>
    </reaction>
</comment>